<gene>
    <name evidence="2" type="ORF">FHT02_004029</name>
</gene>
<sequence length="351" mass="37642">MAALLSVKLSGAEASMADRAEADRLARTALRRDPTAVAAAATLGINAEIRGDRAAALRSFAYSQMLSRRELRTQLWAIEHAVGRDDITTALYHYDVALRTSRMAPDLLFPILTSAIADAPIRTALANRMAARPAWSDLFVAYVAGNGPDGQATAAFFTELNRHRVPISEMATAALITRLLSENHLDAAWAYYAAITPGADRRMSHDPEFAVNRTVPSAFDWTPVSDSGVSAAIQRDGEHGVFDFLVPVNVGGAVLRQTQLLPPGAYALTGRSANIEQSGRTSLYWMLSCADGRELGRVIVPPSTQNGGNFAGRFTVPADCPHQQLTLMVQPSDEPSGVSGQISSVQLRPTG</sequence>
<dbReference type="AlphaFoldDB" id="A0A840YSW6"/>
<reference evidence="2 3" key="1">
    <citation type="submission" date="2020-08" db="EMBL/GenBank/DDBJ databases">
        <title>Genomic Encyclopedia of Type Strains, Phase IV (KMG-IV): sequencing the most valuable type-strain genomes for metagenomic binning, comparative biology and taxonomic classification.</title>
        <authorList>
            <person name="Goeker M."/>
        </authorList>
    </citation>
    <scope>NUCLEOTIDE SEQUENCE [LARGE SCALE GENOMIC DNA]</scope>
    <source>
        <strain evidence="2 3">DSM 26736</strain>
    </source>
</reference>
<dbReference type="RefSeq" id="WP_184091547.1">
    <property type="nucleotide sequence ID" value="NZ_JACIJF010000025.1"/>
</dbReference>
<keyword evidence="3" id="KW-1185">Reference proteome</keyword>
<evidence type="ECO:0000313" key="3">
    <source>
        <dbReference type="Proteomes" id="UP000527143"/>
    </source>
</evidence>
<dbReference type="EMBL" id="JACIJF010000025">
    <property type="protein sequence ID" value="MBB5712768.1"/>
    <property type="molecule type" value="Genomic_DNA"/>
</dbReference>
<evidence type="ECO:0000256" key="1">
    <source>
        <dbReference type="SAM" id="MobiDB-lite"/>
    </source>
</evidence>
<evidence type="ECO:0000313" key="2">
    <source>
        <dbReference type="EMBL" id="MBB5712768.1"/>
    </source>
</evidence>
<feature type="region of interest" description="Disordered" evidence="1">
    <location>
        <begin position="330"/>
        <end position="351"/>
    </location>
</feature>
<proteinExistence type="predicted"/>
<accession>A0A840YSW6</accession>
<organism evidence="2 3">
    <name type="scientific">Sphingomonas xinjiangensis</name>
    <dbReference type="NCBI Taxonomy" id="643568"/>
    <lineage>
        <taxon>Bacteria</taxon>
        <taxon>Pseudomonadati</taxon>
        <taxon>Pseudomonadota</taxon>
        <taxon>Alphaproteobacteria</taxon>
        <taxon>Sphingomonadales</taxon>
        <taxon>Sphingomonadaceae</taxon>
        <taxon>Sphingomonas</taxon>
    </lineage>
</organism>
<comment type="caution">
    <text evidence="2">The sequence shown here is derived from an EMBL/GenBank/DDBJ whole genome shotgun (WGS) entry which is preliminary data.</text>
</comment>
<name>A0A840YSW6_9SPHN</name>
<dbReference type="Proteomes" id="UP000527143">
    <property type="component" value="Unassembled WGS sequence"/>
</dbReference>
<feature type="compositionally biased region" description="Polar residues" evidence="1">
    <location>
        <begin position="338"/>
        <end position="351"/>
    </location>
</feature>
<protein>
    <submittedName>
        <fullName evidence="2">Uncharacterized protein</fullName>
    </submittedName>
</protein>